<evidence type="ECO:0000313" key="1">
    <source>
        <dbReference type="EMBL" id="KAK3776129.1"/>
    </source>
</evidence>
<accession>A0AAE1DMK3</accession>
<evidence type="ECO:0000313" key="2">
    <source>
        <dbReference type="Proteomes" id="UP001283361"/>
    </source>
</evidence>
<keyword evidence="2" id="KW-1185">Reference proteome</keyword>
<gene>
    <name evidence="1" type="ORF">RRG08_046796</name>
</gene>
<sequence>MMCSRSMESSGDGFAAGLSGQTESHQFLGSSGLLISPSCSLHSNHALSFRLYSIFTKILDKLPTGIAYFQASLPGCSD</sequence>
<dbReference type="EMBL" id="JAWDGP010003248">
    <property type="protein sequence ID" value="KAK3776129.1"/>
    <property type="molecule type" value="Genomic_DNA"/>
</dbReference>
<dbReference type="Proteomes" id="UP001283361">
    <property type="component" value="Unassembled WGS sequence"/>
</dbReference>
<dbReference type="AlphaFoldDB" id="A0AAE1DMK3"/>
<protein>
    <submittedName>
        <fullName evidence="1">Uncharacterized protein</fullName>
    </submittedName>
</protein>
<organism evidence="1 2">
    <name type="scientific">Elysia crispata</name>
    <name type="common">lettuce slug</name>
    <dbReference type="NCBI Taxonomy" id="231223"/>
    <lineage>
        <taxon>Eukaryota</taxon>
        <taxon>Metazoa</taxon>
        <taxon>Spiralia</taxon>
        <taxon>Lophotrochozoa</taxon>
        <taxon>Mollusca</taxon>
        <taxon>Gastropoda</taxon>
        <taxon>Heterobranchia</taxon>
        <taxon>Euthyneura</taxon>
        <taxon>Panpulmonata</taxon>
        <taxon>Sacoglossa</taxon>
        <taxon>Placobranchoidea</taxon>
        <taxon>Plakobranchidae</taxon>
        <taxon>Elysia</taxon>
    </lineage>
</organism>
<comment type="caution">
    <text evidence="1">The sequence shown here is derived from an EMBL/GenBank/DDBJ whole genome shotgun (WGS) entry which is preliminary data.</text>
</comment>
<reference evidence="1" key="1">
    <citation type="journal article" date="2023" name="G3 (Bethesda)">
        <title>A reference genome for the long-term kleptoplast-retaining sea slug Elysia crispata morphotype clarki.</title>
        <authorList>
            <person name="Eastman K.E."/>
            <person name="Pendleton A.L."/>
            <person name="Shaikh M.A."/>
            <person name="Suttiyut T."/>
            <person name="Ogas R."/>
            <person name="Tomko P."/>
            <person name="Gavelis G."/>
            <person name="Widhalm J.R."/>
            <person name="Wisecaver J.H."/>
        </authorList>
    </citation>
    <scope>NUCLEOTIDE SEQUENCE</scope>
    <source>
        <strain evidence="1">ECLA1</strain>
    </source>
</reference>
<name>A0AAE1DMK3_9GAST</name>
<proteinExistence type="predicted"/>